<protein>
    <submittedName>
        <fullName evidence="3">Putative transcriptional regulatory protein pdtaR</fullName>
    </submittedName>
</protein>
<proteinExistence type="predicted"/>
<reference evidence="3" key="1">
    <citation type="submission" date="2019-08" db="EMBL/GenBank/DDBJ databases">
        <authorList>
            <person name="Kucharzyk K."/>
            <person name="Murdoch R.W."/>
            <person name="Higgins S."/>
            <person name="Loffler F."/>
        </authorList>
    </citation>
    <scope>NUCLEOTIDE SEQUENCE</scope>
</reference>
<dbReference type="Pfam" id="PF03861">
    <property type="entry name" value="ANTAR"/>
    <property type="match status" value="1"/>
</dbReference>
<dbReference type="InterPro" id="IPR005561">
    <property type="entry name" value="ANTAR"/>
</dbReference>
<dbReference type="PROSITE" id="PS50921">
    <property type="entry name" value="ANTAR"/>
    <property type="match status" value="1"/>
</dbReference>
<gene>
    <name evidence="3" type="primary">pdtaR_4</name>
    <name evidence="3" type="ORF">SDC9_61695</name>
</gene>
<dbReference type="GO" id="GO:0003723">
    <property type="term" value="F:RNA binding"/>
    <property type="evidence" value="ECO:0007669"/>
    <property type="project" value="InterPro"/>
</dbReference>
<sequence>MEKHTVNNPKSAMKIIAADDEPIIIMNLVEMLEGHGFEVVGCATDGFEAIELCRANHADVVLLDIKMPILDGLTAAQVIFEEKLADTIIMVTAFDEAEFVDKASQIGVAAYLVKPITEKTLIPCINIAQARSKELCRLRDEVSKAQKTVEARKLIERAKGMIMKKDAMTEQDAYNYIRKLSKDKCISMEKVAEILLRSLS</sequence>
<comment type="caution">
    <text evidence="3">The sequence shown here is derived from an EMBL/GenBank/DDBJ whole genome shotgun (WGS) entry which is preliminary data.</text>
</comment>
<dbReference type="InterPro" id="IPR008327">
    <property type="entry name" value="Sig_transdc_resp-reg_antiterm"/>
</dbReference>
<dbReference type="PANTHER" id="PTHR43228">
    <property type="entry name" value="TWO-COMPONENT RESPONSE REGULATOR"/>
    <property type="match status" value="1"/>
</dbReference>
<dbReference type="GO" id="GO:0000160">
    <property type="term" value="P:phosphorelay signal transduction system"/>
    <property type="evidence" value="ECO:0007669"/>
    <property type="project" value="InterPro"/>
</dbReference>
<dbReference type="Gene3D" id="3.40.50.2300">
    <property type="match status" value="1"/>
</dbReference>
<dbReference type="PIRSF" id="PIRSF036382">
    <property type="entry name" value="RR_antiterm"/>
    <property type="match status" value="1"/>
</dbReference>
<dbReference type="Gene3D" id="1.10.10.10">
    <property type="entry name" value="Winged helix-like DNA-binding domain superfamily/Winged helix DNA-binding domain"/>
    <property type="match status" value="1"/>
</dbReference>
<dbReference type="Pfam" id="PF00072">
    <property type="entry name" value="Response_reg"/>
    <property type="match status" value="1"/>
</dbReference>
<dbReference type="SUPFAM" id="SSF52172">
    <property type="entry name" value="CheY-like"/>
    <property type="match status" value="1"/>
</dbReference>
<feature type="domain" description="Response regulatory" evidence="1">
    <location>
        <begin position="14"/>
        <end position="129"/>
    </location>
</feature>
<dbReference type="InterPro" id="IPR036388">
    <property type="entry name" value="WH-like_DNA-bd_sf"/>
</dbReference>
<accession>A0A644XHA4</accession>
<dbReference type="EMBL" id="VSSQ01002425">
    <property type="protein sequence ID" value="MPM15327.1"/>
    <property type="molecule type" value="Genomic_DNA"/>
</dbReference>
<dbReference type="InterPro" id="IPR011006">
    <property type="entry name" value="CheY-like_superfamily"/>
</dbReference>
<feature type="domain" description="ANTAR" evidence="2">
    <location>
        <begin position="135"/>
        <end position="196"/>
    </location>
</feature>
<dbReference type="AlphaFoldDB" id="A0A644XHA4"/>
<dbReference type="PANTHER" id="PTHR43228:SF1">
    <property type="entry name" value="TWO-COMPONENT RESPONSE REGULATOR ARR22"/>
    <property type="match status" value="1"/>
</dbReference>
<evidence type="ECO:0000313" key="3">
    <source>
        <dbReference type="EMBL" id="MPM15327.1"/>
    </source>
</evidence>
<dbReference type="SMART" id="SM01012">
    <property type="entry name" value="ANTAR"/>
    <property type="match status" value="1"/>
</dbReference>
<evidence type="ECO:0000259" key="2">
    <source>
        <dbReference type="PROSITE" id="PS50921"/>
    </source>
</evidence>
<dbReference type="InterPro" id="IPR052048">
    <property type="entry name" value="ST_Response_Regulator"/>
</dbReference>
<dbReference type="SMART" id="SM00448">
    <property type="entry name" value="REC"/>
    <property type="match status" value="1"/>
</dbReference>
<dbReference type="PROSITE" id="PS50110">
    <property type="entry name" value="RESPONSE_REGULATORY"/>
    <property type="match status" value="1"/>
</dbReference>
<dbReference type="InterPro" id="IPR001789">
    <property type="entry name" value="Sig_transdc_resp-reg_receiver"/>
</dbReference>
<name>A0A644XHA4_9ZZZZ</name>
<evidence type="ECO:0000259" key="1">
    <source>
        <dbReference type="PROSITE" id="PS50110"/>
    </source>
</evidence>
<organism evidence="3">
    <name type="scientific">bioreactor metagenome</name>
    <dbReference type="NCBI Taxonomy" id="1076179"/>
    <lineage>
        <taxon>unclassified sequences</taxon>
        <taxon>metagenomes</taxon>
        <taxon>ecological metagenomes</taxon>
    </lineage>
</organism>